<proteinExistence type="predicted"/>
<gene>
    <name evidence="1" type="ORF">SDC9_209672</name>
</gene>
<organism evidence="1">
    <name type="scientific">bioreactor metagenome</name>
    <dbReference type="NCBI Taxonomy" id="1076179"/>
    <lineage>
        <taxon>unclassified sequences</taxon>
        <taxon>metagenomes</taxon>
        <taxon>ecological metagenomes</taxon>
    </lineage>
</organism>
<dbReference type="EMBL" id="VSSQ01139232">
    <property type="protein sequence ID" value="MPN61926.1"/>
    <property type="molecule type" value="Genomic_DNA"/>
</dbReference>
<comment type="caution">
    <text evidence="1">The sequence shown here is derived from an EMBL/GenBank/DDBJ whole genome shotgun (WGS) entry which is preliminary data.</text>
</comment>
<name>A0A645JEM7_9ZZZZ</name>
<dbReference type="AlphaFoldDB" id="A0A645JEM7"/>
<reference evidence="1" key="1">
    <citation type="submission" date="2019-08" db="EMBL/GenBank/DDBJ databases">
        <authorList>
            <person name="Kucharzyk K."/>
            <person name="Murdoch R.W."/>
            <person name="Higgins S."/>
            <person name="Loffler F."/>
        </authorList>
    </citation>
    <scope>NUCLEOTIDE SEQUENCE</scope>
</reference>
<protein>
    <submittedName>
        <fullName evidence="1">Uncharacterized protein</fullName>
    </submittedName>
</protein>
<sequence length="44" mass="5028">MIAEASMQNITSGAYVDISDIKKGFEFDHWADNVTEFAMKHHIK</sequence>
<evidence type="ECO:0000313" key="1">
    <source>
        <dbReference type="EMBL" id="MPN61926.1"/>
    </source>
</evidence>
<accession>A0A645JEM7</accession>